<reference evidence="2" key="1">
    <citation type="journal article" date="2023" name="Mol. Phylogenet. Evol.">
        <title>Genome-scale phylogeny and comparative genomics of the fungal order Sordariales.</title>
        <authorList>
            <person name="Hensen N."/>
            <person name="Bonometti L."/>
            <person name="Westerberg I."/>
            <person name="Brannstrom I.O."/>
            <person name="Guillou S."/>
            <person name="Cros-Aarteil S."/>
            <person name="Calhoun S."/>
            <person name="Haridas S."/>
            <person name="Kuo A."/>
            <person name="Mondo S."/>
            <person name="Pangilinan J."/>
            <person name="Riley R."/>
            <person name="LaButti K."/>
            <person name="Andreopoulos B."/>
            <person name="Lipzen A."/>
            <person name="Chen C."/>
            <person name="Yan M."/>
            <person name="Daum C."/>
            <person name="Ng V."/>
            <person name="Clum A."/>
            <person name="Steindorff A."/>
            <person name="Ohm R.A."/>
            <person name="Martin F."/>
            <person name="Silar P."/>
            <person name="Natvig D.O."/>
            <person name="Lalanne C."/>
            <person name="Gautier V."/>
            <person name="Ament-Velasquez S.L."/>
            <person name="Kruys A."/>
            <person name="Hutchinson M.I."/>
            <person name="Powell A.J."/>
            <person name="Barry K."/>
            <person name="Miller A.N."/>
            <person name="Grigoriev I.V."/>
            <person name="Debuchy R."/>
            <person name="Gladieux P."/>
            <person name="Hiltunen Thoren M."/>
            <person name="Johannesson H."/>
        </authorList>
    </citation>
    <scope>NUCLEOTIDE SEQUENCE</scope>
    <source>
        <strain evidence="2">PSN293</strain>
    </source>
</reference>
<evidence type="ECO:0000256" key="1">
    <source>
        <dbReference type="SAM" id="MobiDB-lite"/>
    </source>
</evidence>
<evidence type="ECO:0000313" key="3">
    <source>
        <dbReference type="Proteomes" id="UP001301769"/>
    </source>
</evidence>
<organism evidence="2 3">
    <name type="scientific">Rhypophila decipiens</name>
    <dbReference type="NCBI Taxonomy" id="261697"/>
    <lineage>
        <taxon>Eukaryota</taxon>
        <taxon>Fungi</taxon>
        <taxon>Dikarya</taxon>
        <taxon>Ascomycota</taxon>
        <taxon>Pezizomycotina</taxon>
        <taxon>Sordariomycetes</taxon>
        <taxon>Sordariomycetidae</taxon>
        <taxon>Sordariales</taxon>
        <taxon>Naviculisporaceae</taxon>
        <taxon>Rhypophila</taxon>
    </lineage>
</organism>
<dbReference type="AlphaFoldDB" id="A0AAN6Y2H2"/>
<name>A0AAN6Y2H2_9PEZI</name>
<accession>A0AAN6Y2H2</accession>
<gene>
    <name evidence="2" type="ORF">QBC37DRAFT_390737</name>
</gene>
<reference evidence="2" key="2">
    <citation type="submission" date="2023-05" db="EMBL/GenBank/DDBJ databases">
        <authorList>
            <consortium name="Lawrence Berkeley National Laboratory"/>
            <person name="Steindorff A."/>
            <person name="Hensen N."/>
            <person name="Bonometti L."/>
            <person name="Westerberg I."/>
            <person name="Brannstrom I.O."/>
            <person name="Guillou S."/>
            <person name="Cros-Aarteil S."/>
            <person name="Calhoun S."/>
            <person name="Haridas S."/>
            <person name="Kuo A."/>
            <person name="Mondo S."/>
            <person name="Pangilinan J."/>
            <person name="Riley R."/>
            <person name="Labutti K."/>
            <person name="Andreopoulos B."/>
            <person name="Lipzen A."/>
            <person name="Chen C."/>
            <person name="Yanf M."/>
            <person name="Daum C."/>
            <person name="Ng V."/>
            <person name="Clum A."/>
            <person name="Ohm R."/>
            <person name="Martin F."/>
            <person name="Silar P."/>
            <person name="Natvig D."/>
            <person name="Lalanne C."/>
            <person name="Gautier V."/>
            <person name="Ament-Velasquez S.L."/>
            <person name="Kruys A."/>
            <person name="Hutchinson M.I."/>
            <person name="Powell A.J."/>
            <person name="Barry K."/>
            <person name="Miller A.N."/>
            <person name="Grigoriev I.V."/>
            <person name="Debuchy R."/>
            <person name="Gladieux P."/>
            <person name="Thoren M.H."/>
            <person name="Johannesson H."/>
        </authorList>
    </citation>
    <scope>NUCLEOTIDE SEQUENCE</scope>
    <source>
        <strain evidence="2">PSN293</strain>
    </source>
</reference>
<proteinExistence type="predicted"/>
<comment type="caution">
    <text evidence="2">The sequence shown here is derived from an EMBL/GenBank/DDBJ whole genome shotgun (WGS) entry which is preliminary data.</text>
</comment>
<feature type="region of interest" description="Disordered" evidence="1">
    <location>
        <begin position="122"/>
        <end position="141"/>
    </location>
</feature>
<keyword evidence="3" id="KW-1185">Reference proteome</keyword>
<protein>
    <submittedName>
        <fullName evidence="2">Uncharacterized protein</fullName>
    </submittedName>
</protein>
<dbReference type="Proteomes" id="UP001301769">
    <property type="component" value="Unassembled WGS sequence"/>
</dbReference>
<dbReference type="EMBL" id="MU858184">
    <property type="protein sequence ID" value="KAK4210121.1"/>
    <property type="molecule type" value="Genomic_DNA"/>
</dbReference>
<sequence>MDAIRSGAELGTKEWLPDAGIEDIFLHGKGSGPHENPPRMHPRNKWWMVLDNEELCDFETQSSATRENKDDSWMRVYEILPELAAPSMDRRVDVEMIRDWVMDHTGDLESAEEDDWEVRCLRSRSSGEDGQSKLKDDMENTGKEVDGLDEVAVEDDTENEESQVHLLWRDAKGNIIKETYTNIRILSWLQDNIGRLLLSETPLWTESGLGKLS</sequence>
<evidence type="ECO:0000313" key="2">
    <source>
        <dbReference type="EMBL" id="KAK4210121.1"/>
    </source>
</evidence>